<dbReference type="Pfam" id="PF08350">
    <property type="entry name" value="FilR1_middle"/>
    <property type="match status" value="1"/>
</dbReference>
<dbReference type="InterPro" id="IPR057527">
    <property type="entry name" value="HVO_A0261-like_N"/>
</dbReference>
<reference evidence="3 4" key="1">
    <citation type="journal article" date="2019" name="Int. J. Syst. Evol. Microbiol.">
        <title>The Global Catalogue of Microorganisms (GCM) 10K type strain sequencing project: providing services to taxonomists for standard genome sequencing and annotation.</title>
        <authorList>
            <consortium name="The Broad Institute Genomics Platform"/>
            <consortium name="The Broad Institute Genome Sequencing Center for Infectious Disease"/>
            <person name="Wu L."/>
            <person name="Ma J."/>
        </authorList>
    </citation>
    <scope>NUCLEOTIDE SEQUENCE [LARGE SCALE GENOMIC DNA]</scope>
    <source>
        <strain evidence="3 4">PSRA2</strain>
    </source>
</reference>
<comment type="caution">
    <text evidence="3">The sequence shown here is derived from an EMBL/GenBank/DDBJ whole genome shotgun (WGS) entry which is preliminary data.</text>
</comment>
<accession>A0ABD5UBX1</accession>
<protein>
    <submittedName>
        <fullName evidence="3">Helix-turn-helix transcriptional regulator</fullName>
    </submittedName>
</protein>
<dbReference type="AlphaFoldDB" id="A0ABD5UBX1"/>
<dbReference type="InterPro" id="IPR013561">
    <property type="entry name" value="FilR1_middle_dom"/>
</dbReference>
<feature type="domain" description="Methanogenesis regulatory protein FilR1 middle" evidence="1">
    <location>
        <begin position="128"/>
        <end position="256"/>
    </location>
</feature>
<evidence type="ECO:0000259" key="2">
    <source>
        <dbReference type="Pfam" id="PF25213"/>
    </source>
</evidence>
<sequence>MIPRTTSGALADIEFLARSAHRVAVLDALTERPASRADLRSGTGASASTVGRALRAFEERGWVRRAGNRYEVTELGAFVSHGLRGLLERLETERALRDAWRWLPGAEAGFTVEMVTDAVVTTAEVDAPYRPVSRFASLLRETERFRFVGTDLALFEPCKDEIRRQIVDGMRTEIIDPPHVARYVLSTYRDHCEAAIESGTLIVRVHDDLPFYGVGLFDDRVAVSCYDEDSGTVQVLVDTDAPETREWAESTFEAYRGEARPLALEPTASEP</sequence>
<dbReference type="RefSeq" id="WP_304447392.1">
    <property type="nucleotide sequence ID" value="NZ_JARRAH010000001.1"/>
</dbReference>
<dbReference type="SUPFAM" id="SSF46785">
    <property type="entry name" value="Winged helix' DNA-binding domain"/>
    <property type="match status" value="1"/>
</dbReference>
<proteinExistence type="predicted"/>
<evidence type="ECO:0000259" key="1">
    <source>
        <dbReference type="Pfam" id="PF08350"/>
    </source>
</evidence>
<dbReference type="InterPro" id="IPR036390">
    <property type="entry name" value="WH_DNA-bd_sf"/>
</dbReference>
<evidence type="ECO:0000313" key="3">
    <source>
        <dbReference type="EMBL" id="MFC6835696.1"/>
    </source>
</evidence>
<dbReference type="EMBL" id="JBHSXM010000001">
    <property type="protein sequence ID" value="MFC6835696.1"/>
    <property type="molecule type" value="Genomic_DNA"/>
</dbReference>
<evidence type="ECO:0000313" key="4">
    <source>
        <dbReference type="Proteomes" id="UP001596406"/>
    </source>
</evidence>
<dbReference type="Pfam" id="PF25213">
    <property type="entry name" value="HVO_A0261_N"/>
    <property type="match status" value="1"/>
</dbReference>
<dbReference type="Gene3D" id="1.10.10.10">
    <property type="entry name" value="Winged helix-like DNA-binding domain superfamily/Winged helix DNA-binding domain"/>
    <property type="match status" value="1"/>
</dbReference>
<dbReference type="InterPro" id="IPR036388">
    <property type="entry name" value="WH-like_DNA-bd_sf"/>
</dbReference>
<gene>
    <name evidence="3" type="ORF">ACFQHK_04140</name>
</gene>
<dbReference type="Proteomes" id="UP001596406">
    <property type="component" value="Unassembled WGS sequence"/>
</dbReference>
<organism evidence="3 4">
    <name type="scientific">Halomarina ordinaria</name>
    <dbReference type="NCBI Taxonomy" id="3033939"/>
    <lineage>
        <taxon>Archaea</taxon>
        <taxon>Methanobacteriati</taxon>
        <taxon>Methanobacteriota</taxon>
        <taxon>Stenosarchaea group</taxon>
        <taxon>Halobacteria</taxon>
        <taxon>Halobacteriales</taxon>
        <taxon>Natronomonadaceae</taxon>
        <taxon>Halomarina</taxon>
    </lineage>
</organism>
<keyword evidence="4" id="KW-1185">Reference proteome</keyword>
<name>A0ABD5UBX1_9EURY</name>
<feature type="domain" description="HVO-A0261-like N-terminal" evidence="2">
    <location>
        <begin position="11"/>
        <end position="94"/>
    </location>
</feature>